<dbReference type="PANTHER" id="PTHR15691">
    <property type="entry name" value="WASH COMPLEX SUBUNIT 5"/>
    <property type="match status" value="1"/>
</dbReference>
<dbReference type="EMBL" id="KN752560">
    <property type="protein sequence ID" value="KIH49638.1"/>
    <property type="molecule type" value="Genomic_DNA"/>
</dbReference>
<reference evidence="2 3" key="1">
    <citation type="submission" date="2013-12" db="EMBL/GenBank/DDBJ databases">
        <title>Draft genome of the parsitic nematode Ancylostoma duodenale.</title>
        <authorList>
            <person name="Mitreva M."/>
        </authorList>
    </citation>
    <scope>NUCLEOTIDE SEQUENCE [LARGE SCALE GENOMIC DNA]</scope>
    <source>
        <strain evidence="2 3">Zhejiang</strain>
    </source>
</reference>
<dbReference type="Pfam" id="PF10266">
    <property type="entry name" value="Strumpellin"/>
    <property type="match status" value="2"/>
</dbReference>
<dbReference type="AlphaFoldDB" id="A0A0C2C077"/>
<comment type="similarity">
    <text evidence="1">Belongs to the strumpellin family.</text>
</comment>
<organism evidence="2 3">
    <name type="scientific">Ancylostoma duodenale</name>
    <dbReference type="NCBI Taxonomy" id="51022"/>
    <lineage>
        <taxon>Eukaryota</taxon>
        <taxon>Metazoa</taxon>
        <taxon>Ecdysozoa</taxon>
        <taxon>Nematoda</taxon>
        <taxon>Chromadorea</taxon>
        <taxon>Rhabditida</taxon>
        <taxon>Rhabditina</taxon>
        <taxon>Rhabditomorpha</taxon>
        <taxon>Strongyloidea</taxon>
        <taxon>Ancylostomatidae</taxon>
        <taxon>Ancylostomatinae</taxon>
        <taxon>Ancylostoma</taxon>
    </lineage>
</organism>
<dbReference type="OrthoDB" id="565118at2759"/>
<dbReference type="GO" id="GO:0051125">
    <property type="term" value="P:regulation of actin nucleation"/>
    <property type="evidence" value="ECO:0007669"/>
    <property type="project" value="TreeGrafter"/>
</dbReference>
<evidence type="ECO:0000256" key="1">
    <source>
        <dbReference type="ARBA" id="ARBA00006224"/>
    </source>
</evidence>
<evidence type="ECO:0000313" key="2">
    <source>
        <dbReference type="EMBL" id="KIH49638.1"/>
    </source>
</evidence>
<keyword evidence="3" id="KW-1185">Reference proteome</keyword>
<dbReference type="InterPro" id="IPR019393">
    <property type="entry name" value="WASH_strumpellin"/>
</dbReference>
<sequence>MNNLNHMTAMASESFLMNVKEEANCILAEIVRLAAFVSQDFIDPASSKYKLLVLDFNYFTRAAHYEKLIEENEVPYCDQVGQERVGISYLDIVDIEVLFNVGLVLLYLEKYLPGPVRERIYVAIYRNSDERRNVDFLVDFLRMSSTPSEPCYLFERLMMNDSFVEKCLSCCETIHREVGEAFLLFLPIFFNFTCFETS</sequence>
<dbReference type="GO" id="GO:0007032">
    <property type="term" value="P:endosome organization"/>
    <property type="evidence" value="ECO:0007669"/>
    <property type="project" value="TreeGrafter"/>
</dbReference>
<dbReference type="GO" id="GO:0071203">
    <property type="term" value="C:WASH complex"/>
    <property type="evidence" value="ECO:0007669"/>
    <property type="project" value="InterPro"/>
</dbReference>
<gene>
    <name evidence="2" type="ORF">ANCDUO_20287</name>
</gene>
<proteinExistence type="inferred from homology"/>
<dbReference type="PANTHER" id="PTHR15691:SF6">
    <property type="entry name" value="WASH COMPLEX SUBUNIT 5"/>
    <property type="match status" value="1"/>
</dbReference>
<name>A0A0C2C077_9BILA</name>
<evidence type="ECO:0000313" key="3">
    <source>
        <dbReference type="Proteomes" id="UP000054047"/>
    </source>
</evidence>
<accession>A0A0C2C077</accession>
<dbReference type="GO" id="GO:0030041">
    <property type="term" value="P:actin filament polymerization"/>
    <property type="evidence" value="ECO:0007669"/>
    <property type="project" value="TreeGrafter"/>
</dbReference>
<dbReference type="GO" id="GO:0005768">
    <property type="term" value="C:endosome"/>
    <property type="evidence" value="ECO:0007669"/>
    <property type="project" value="TreeGrafter"/>
</dbReference>
<dbReference type="Proteomes" id="UP000054047">
    <property type="component" value="Unassembled WGS sequence"/>
</dbReference>
<dbReference type="GO" id="GO:0140285">
    <property type="term" value="P:endosome fission"/>
    <property type="evidence" value="ECO:0007669"/>
    <property type="project" value="TreeGrafter"/>
</dbReference>
<protein>
    <submittedName>
        <fullName evidence="2">Uncharacterized protein</fullName>
    </submittedName>
</protein>